<evidence type="ECO:0000256" key="1">
    <source>
        <dbReference type="ARBA" id="ARBA00008282"/>
    </source>
</evidence>
<dbReference type="GO" id="GO:0016740">
    <property type="term" value="F:transferase activity"/>
    <property type="evidence" value="ECO:0007669"/>
    <property type="project" value="UniProtKB-UniRule"/>
</dbReference>
<gene>
    <name evidence="21" type="primary">apbE</name>
    <name evidence="21" type="ORF">THS5294_02535</name>
</gene>
<evidence type="ECO:0000256" key="14">
    <source>
        <dbReference type="ARBA" id="ARBA00023288"/>
    </source>
</evidence>
<keyword evidence="13" id="KW-0564">Palmitate</keyword>
<dbReference type="Pfam" id="PF02424">
    <property type="entry name" value="ApbE"/>
    <property type="match status" value="1"/>
</dbReference>
<sequence length="341" mass="35456">MSASITLTRRFVMFAPLALAACKRGPDVLKFSGATMGTAYNVVALDPSRSAAQADVHAGIKSVLAVVNRQMSNWDASSEVSRLNAIASTSPIQVSSDLAHVLKTSADIHAATDGQFDVALGPLIEAWGFGAKGATVQNPTDARIESALASAGRAAPLVVQDGALVKSAAESQVYLSGIGKGHGVDRVASVLQSYGITDYLVEIGGDLATSGRNADGQPWQIGIETPDVANRNVQQIVGVSGLAVATSGDYRNYFEKDGQRYTHILDATTGRPITHTTASATVLADNAMHADAWSTAMLTLGRDRGLEVAEAHDVAVLFIDRAADGSGFVTTASPAYTRLSA</sequence>
<feature type="binding site" evidence="19">
    <location>
        <position position="291"/>
    </location>
    <ligand>
        <name>Mg(2+)</name>
        <dbReference type="ChEBI" id="CHEBI:18420"/>
    </ligand>
</feature>
<feature type="binding site" evidence="19">
    <location>
        <position position="295"/>
    </location>
    <ligand>
        <name>Mg(2+)</name>
        <dbReference type="ChEBI" id="CHEBI:18420"/>
    </ligand>
</feature>
<keyword evidence="11 18" id="KW-0460">Magnesium</keyword>
<dbReference type="PANTHER" id="PTHR30040">
    <property type="entry name" value="THIAMINE BIOSYNTHESIS LIPOPROTEIN APBE"/>
    <property type="match status" value="1"/>
</dbReference>
<evidence type="ECO:0000256" key="16">
    <source>
        <dbReference type="ARBA" id="ARBA00048540"/>
    </source>
</evidence>
<evidence type="ECO:0000256" key="10">
    <source>
        <dbReference type="ARBA" id="ARBA00022827"/>
    </source>
</evidence>
<feature type="signal peptide" evidence="20">
    <location>
        <begin position="1"/>
        <end position="20"/>
    </location>
</feature>
<proteinExistence type="inferred from homology"/>
<comment type="catalytic activity">
    <reaction evidence="16 18">
        <text>L-threonyl-[protein] + FAD = FMN-L-threonyl-[protein] + AMP + H(+)</text>
        <dbReference type="Rhea" id="RHEA:36847"/>
        <dbReference type="Rhea" id="RHEA-COMP:11060"/>
        <dbReference type="Rhea" id="RHEA-COMP:11061"/>
        <dbReference type="ChEBI" id="CHEBI:15378"/>
        <dbReference type="ChEBI" id="CHEBI:30013"/>
        <dbReference type="ChEBI" id="CHEBI:57692"/>
        <dbReference type="ChEBI" id="CHEBI:74257"/>
        <dbReference type="ChEBI" id="CHEBI:456215"/>
        <dbReference type="EC" id="2.7.1.180"/>
    </reaction>
</comment>
<evidence type="ECO:0000256" key="17">
    <source>
        <dbReference type="ARBA" id="ARBA00060485"/>
    </source>
</evidence>
<dbReference type="FunFam" id="3.10.520.10:FF:000001">
    <property type="entry name" value="FAD:protein FMN transferase"/>
    <property type="match status" value="1"/>
</dbReference>
<keyword evidence="8 18" id="KW-0479">Metal-binding</keyword>
<evidence type="ECO:0000256" key="18">
    <source>
        <dbReference type="PIRNR" id="PIRNR006268"/>
    </source>
</evidence>
<dbReference type="STRING" id="266809.PM03_12760"/>
<evidence type="ECO:0000256" key="6">
    <source>
        <dbReference type="ARBA" id="ARBA00022630"/>
    </source>
</evidence>
<evidence type="ECO:0000256" key="12">
    <source>
        <dbReference type="ARBA" id="ARBA00023136"/>
    </source>
</evidence>
<evidence type="ECO:0000256" key="8">
    <source>
        <dbReference type="ARBA" id="ARBA00022723"/>
    </source>
</evidence>
<evidence type="ECO:0000313" key="21">
    <source>
        <dbReference type="EMBL" id="CUH61232.1"/>
    </source>
</evidence>
<protein>
    <recommendedName>
        <fullName evidence="3 18">FAD:protein FMN transferase</fullName>
        <ecNumber evidence="2 18">2.7.1.180</ecNumber>
    </recommendedName>
    <alternativeName>
        <fullName evidence="15 18">Flavin transferase</fullName>
    </alternativeName>
</protein>
<evidence type="ECO:0000256" key="15">
    <source>
        <dbReference type="ARBA" id="ARBA00031306"/>
    </source>
</evidence>
<evidence type="ECO:0000256" key="4">
    <source>
        <dbReference type="ARBA" id="ARBA00022475"/>
    </source>
</evidence>
<keyword evidence="14 21" id="KW-0449">Lipoprotein</keyword>
<dbReference type="Proteomes" id="UP000051298">
    <property type="component" value="Unassembled WGS sequence"/>
</dbReference>
<evidence type="ECO:0000256" key="19">
    <source>
        <dbReference type="PIRSR" id="PIRSR006268-2"/>
    </source>
</evidence>
<accession>A0A0P1F176</accession>
<dbReference type="EC" id="2.7.1.180" evidence="2 18"/>
<dbReference type="PIRSF" id="PIRSF006268">
    <property type="entry name" value="ApbE"/>
    <property type="match status" value="1"/>
</dbReference>
<dbReference type="EMBL" id="CYRX01000031">
    <property type="protein sequence ID" value="CUH61232.1"/>
    <property type="molecule type" value="Genomic_DNA"/>
</dbReference>
<name>A0A0P1F176_9RHOB</name>
<feature type="chain" id="PRO_5039941073" description="FAD:protein FMN transferase" evidence="20">
    <location>
        <begin position="21"/>
        <end position="341"/>
    </location>
</feature>
<keyword evidence="7 18" id="KW-0808">Transferase</keyword>
<reference evidence="21 22" key="1">
    <citation type="submission" date="2015-09" db="EMBL/GenBank/DDBJ databases">
        <authorList>
            <consortium name="Swine Surveillance"/>
        </authorList>
    </citation>
    <scope>NUCLEOTIDE SEQUENCE [LARGE SCALE GENOMIC DNA]</scope>
    <source>
        <strain evidence="21 22">CECT 5294</strain>
    </source>
</reference>
<dbReference type="PANTHER" id="PTHR30040:SF2">
    <property type="entry name" value="FAD:PROTEIN FMN TRANSFERASE"/>
    <property type="match status" value="1"/>
</dbReference>
<organism evidence="21 22">
    <name type="scientific">Thalassobacter stenotrophicus</name>
    <dbReference type="NCBI Taxonomy" id="266809"/>
    <lineage>
        <taxon>Bacteria</taxon>
        <taxon>Pseudomonadati</taxon>
        <taxon>Pseudomonadota</taxon>
        <taxon>Alphaproteobacteria</taxon>
        <taxon>Rhodobacterales</taxon>
        <taxon>Roseobacteraceae</taxon>
        <taxon>Thalassobacter</taxon>
    </lineage>
</organism>
<evidence type="ECO:0000256" key="2">
    <source>
        <dbReference type="ARBA" id="ARBA00011955"/>
    </source>
</evidence>
<evidence type="ECO:0000256" key="20">
    <source>
        <dbReference type="SAM" id="SignalP"/>
    </source>
</evidence>
<comment type="cofactor">
    <cofactor evidence="19">
        <name>Mg(2+)</name>
        <dbReference type="ChEBI" id="CHEBI:18420"/>
    </cofactor>
    <cofactor evidence="19">
        <name>Mn(2+)</name>
        <dbReference type="ChEBI" id="CHEBI:29035"/>
    </cofactor>
    <text evidence="19">Magnesium. Can also use manganese.</text>
</comment>
<dbReference type="SUPFAM" id="SSF143631">
    <property type="entry name" value="ApbE-like"/>
    <property type="match status" value="1"/>
</dbReference>
<dbReference type="Gene3D" id="3.10.520.10">
    <property type="entry name" value="ApbE-like domains"/>
    <property type="match status" value="1"/>
</dbReference>
<evidence type="ECO:0000256" key="5">
    <source>
        <dbReference type="ARBA" id="ARBA00022519"/>
    </source>
</evidence>
<dbReference type="GO" id="GO:0005886">
    <property type="term" value="C:plasma membrane"/>
    <property type="evidence" value="ECO:0007669"/>
    <property type="project" value="UniProtKB-SubCell"/>
</dbReference>
<comment type="similarity">
    <text evidence="1 18">Belongs to the ApbE family.</text>
</comment>
<evidence type="ECO:0000256" key="9">
    <source>
        <dbReference type="ARBA" id="ARBA00022729"/>
    </source>
</evidence>
<keyword evidence="4" id="KW-1003">Cell membrane</keyword>
<dbReference type="InterPro" id="IPR024932">
    <property type="entry name" value="ApbE"/>
</dbReference>
<evidence type="ECO:0000256" key="13">
    <source>
        <dbReference type="ARBA" id="ARBA00023139"/>
    </source>
</evidence>
<evidence type="ECO:0000256" key="7">
    <source>
        <dbReference type="ARBA" id="ARBA00022679"/>
    </source>
</evidence>
<evidence type="ECO:0000256" key="3">
    <source>
        <dbReference type="ARBA" id="ARBA00016337"/>
    </source>
</evidence>
<keyword evidence="6 18" id="KW-0285">Flavoprotein</keyword>
<feature type="binding site" evidence="19">
    <location>
        <position position="177"/>
    </location>
    <ligand>
        <name>Mg(2+)</name>
        <dbReference type="ChEBI" id="CHEBI:18420"/>
    </ligand>
</feature>
<dbReference type="GO" id="GO:0046872">
    <property type="term" value="F:metal ion binding"/>
    <property type="evidence" value="ECO:0007669"/>
    <property type="project" value="UniProtKB-UniRule"/>
</dbReference>
<comment type="subcellular location">
    <subcellularLocation>
        <location evidence="17">Cell inner membrane</location>
        <topology evidence="17">Lipid-anchor</topology>
        <orientation evidence="17">Periplasmic side</orientation>
    </subcellularLocation>
</comment>
<keyword evidence="12" id="KW-0472">Membrane</keyword>
<keyword evidence="9 20" id="KW-0732">Signal</keyword>
<keyword evidence="10 18" id="KW-0274">FAD</keyword>
<evidence type="ECO:0000313" key="22">
    <source>
        <dbReference type="Proteomes" id="UP000051298"/>
    </source>
</evidence>
<dbReference type="AlphaFoldDB" id="A0A0P1F176"/>
<dbReference type="eggNOG" id="COG1477">
    <property type="taxonomic scope" value="Bacteria"/>
</dbReference>
<dbReference type="InterPro" id="IPR003374">
    <property type="entry name" value="ApbE-like_sf"/>
</dbReference>
<keyword evidence="5" id="KW-0997">Cell inner membrane</keyword>
<evidence type="ECO:0000256" key="11">
    <source>
        <dbReference type="ARBA" id="ARBA00022842"/>
    </source>
</evidence>